<dbReference type="EMBL" id="JASCZI010090904">
    <property type="protein sequence ID" value="MED6147665.1"/>
    <property type="molecule type" value="Genomic_DNA"/>
</dbReference>
<comment type="caution">
    <text evidence="1">The sequence shown here is derived from an EMBL/GenBank/DDBJ whole genome shotgun (WGS) entry which is preliminary data.</text>
</comment>
<sequence length="138" mass="16414">MNSSNHRLPCSEWRKWDQVIYRFQLPPNKPYYALPRELSSTIIRDGVDRVWFIDNAENCVRMRLWREKDIMFISAKDVKKLVRFCTQRADVGIEIQHLNQKAFSAQILTHEFVPLQPFPNAEFFAGRVLPRHVQNQLT</sequence>
<dbReference type="Proteomes" id="UP001341840">
    <property type="component" value="Unassembled WGS sequence"/>
</dbReference>
<organism evidence="1 2">
    <name type="scientific">Stylosanthes scabra</name>
    <dbReference type="NCBI Taxonomy" id="79078"/>
    <lineage>
        <taxon>Eukaryota</taxon>
        <taxon>Viridiplantae</taxon>
        <taxon>Streptophyta</taxon>
        <taxon>Embryophyta</taxon>
        <taxon>Tracheophyta</taxon>
        <taxon>Spermatophyta</taxon>
        <taxon>Magnoliopsida</taxon>
        <taxon>eudicotyledons</taxon>
        <taxon>Gunneridae</taxon>
        <taxon>Pentapetalae</taxon>
        <taxon>rosids</taxon>
        <taxon>fabids</taxon>
        <taxon>Fabales</taxon>
        <taxon>Fabaceae</taxon>
        <taxon>Papilionoideae</taxon>
        <taxon>50 kb inversion clade</taxon>
        <taxon>dalbergioids sensu lato</taxon>
        <taxon>Dalbergieae</taxon>
        <taxon>Pterocarpus clade</taxon>
        <taxon>Stylosanthes</taxon>
    </lineage>
</organism>
<keyword evidence="2" id="KW-1185">Reference proteome</keyword>
<evidence type="ECO:0000313" key="2">
    <source>
        <dbReference type="Proteomes" id="UP001341840"/>
    </source>
</evidence>
<name>A0ABU6TH45_9FABA</name>
<accession>A0ABU6TH45</accession>
<evidence type="ECO:0000313" key="1">
    <source>
        <dbReference type="EMBL" id="MED6147665.1"/>
    </source>
</evidence>
<protein>
    <submittedName>
        <fullName evidence="1">Uncharacterized protein</fullName>
    </submittedName>
</protein>
<reference evidence="1 2" key="1">
    <citation type="journal article" date="2023" name="Plants (Basel)">
        <title>Bridging the Gap: Combining Genomics and Transcriptomics Approaches to Understand Stylosanthes scabra, an Orphan Legume from the Brazilian Caatinga.</title>
        <authorList>
            <person name="Ferreira-Neto J.R.C."/>
            <person name="da Silva M.D."/>
            <person name="Binneck E."/>
            <person name="de Melo N.F."/>
            <person name="da Silva R.H."/>
            <person name="de Melo A.L.T.M."/>
            <person name="Pandolfi V."/>
            <person name="Bustamante F.O."/>
            <person name="Brasileiro-Vidal A.C."/>
            <person name="Benko-Iseppon A.M."/>
        </authorList>
    </citation>
    <scope>NUCLEOTIDE SEQUENCE [LARGE SCALE GENOMIC DNA]</scope>
    <source>
        <tissue evidence="1">Leaves</tissue>
    </source>
</reference>
<gene>
    <name evidence="1" type="ORF">PIB30_045888</name>
</gene>
<proteinExistence type="predicted"/>